<keyword evidence="3" id="KW-1185">Reference proteome</keyword>
<gene>
    <name evidence="2" type="ORF">GDO81_013200</name>
</gene>
<keyword evidence="1" id="KW-0472">Membrane</keyword>
<protein>
    <submittedName>
        <fullName evidence="2">Uncharacterized protein</fullName>
    </submittedName>
</protein>
<evidence type="ECO:0000256" key="1">
    <source>
        <dbReference type="SAM" id="Phobius"/>
    </source>
</evidence>
<name>A0AAV7B1Z6_ENGPU</name>
<accession>A0AAV7B1Z6</accession>
<sequence>MHGVFYISHLFVQFYCILNFSYSLYHLPQPLMKGQNPTETSRFCLLFAVTKITFTLRSQVIDLQHRIHLFQCMR</sequence>
<evidence type="ECO:0000313" key="3">
    <source>
        <dbReference type="Proteomes" id="UP000824782"/>
    </source>
</evidence>
<comment type="caution">
    <text evidence="2">The sequence shown here is derived from an EMBL/GenBank/DDBJ whole genome shotgun (WGS) entry which is preliminary data.</text>
</comment>
<dbReference type="EMBL" id="WNYA01000006">
    <property type="protein sequence ID" value="KAG8566358.1"/>
    <property type="molecule type" value="Genomic_DNA"/>
</dbReference>
<evidence type="ECO:0000313" key="2">
    <source>
        <dbReference type="EMBL" id="KAG8566358.1"/>
    </source>
</evidence>
<proteinExistence type="predicted"/>
<keyword evidence="1" id="KW-0812">Transmembrane</keyword>
<feature type="transmembrane region" description="Helical" evidence="1">
    <location>
        <begin position="6"/>
        <end position="25"/>
    </location>
</feature>
<keyword evidence="1" id="KW-1133">Transmembrane helix</keyword>
<dbReference type="AlphaFoldDB" id="A0AAV7B1Z6"/>
<dbReference type="Proteomes" id="UP000824782">
    <property type="component" value="Unassembled WGS sequence"/>
</dbReference>
<organism evidence="2 3">
    <name type="scientific">Engystomops pustulosus</name>
    <name type="common">Tungara frog</name>
    <name type="synonym">Physalaemus pustulosus</name>
    <dbReference type="NCBI Taxonomy" id="76066"/>
    <lineage>
        <taxon>Eukaryota</taxon>
        <taxon>Metazoa</taxon>
        <taxon>Chordata</taxon>
        <taxon>Craniata</taxon>
        <taxon>Vertebrata</taxon>
        <taxon>Euteleostomi</taxon>
        <taxon>Amphibia</taxon>
        <taxon>Batrachia</taxon>
        <taxon>Anura</taxon>
        <taxon>Neobatrachia</taxon>
        <taxon>Hyloidea</taxon>
        <taxon>Leptodactylidae</taxon>
        <taxon>Leiuperinae</taxon>
        <taxon>Engystomops</taxon>
    </lineage>
</organism>
<reference evidence="2" key="1">
    <citation type="thesis" date="2020" institute="ProQuest LLC" country="789 East Eisenhower Parkway, Ann Arbor, MI, USA">
        <title>Comparative Genomics and Chromosome Evolution.</title>
        <authorList>
            <person name="Mudd A.B."/>
        </authorList>
    </citation>
    <scope>NUCLEOTIDE SEQUENCE</scope>
    <source>
        <strain evidence="2">237g6f4</strain>
        <tissue evidence="2">Blood</tissue>
    </source>
</reference>